<evidence type="ECO:0000259" key="1">
    <source>
        <dbReference type="PROSITE" id="PS50930"/>
    </source>
</evidence>
<evidence type="ECO:0000313" key="2">
    <source>
        <dbReference type="EMBL" id="MFD1238271.1"/>
    </source>
</evidence>
<feature type="non-terminal residue" evidence="2">
    <location>
        <position position="1"/>
    </location>
</feature>
<sequence length="73" mass="8471">VQAATRGMDNVERSLAPYGIRRVHRRYLVNLRRVAEIERGIRGELFLITDARAHELVPVSRRHAPDLRRMLGI</sequence>
<reference evidence="3" key="1">
    <citation type="journal article" date="2019" name="Int. J. Syst. Evol. Microbiol.">
        <title>The Global Catalogue of Microorganisms (GCM) 10K type strain sequencing project: providing services to taxonomists for standard genome sequencing and annotation.</title>
        <authorList>
            <consortium name="The Broad Institute Genomics Platform"/>
            <consortium name="The Broad Institute Genome Sequencing Center for Infectious Disease"/>
            <person name="Wu L."/>
            <person name="Ma J."/>
        </authorList>
    </citation>
    <scope>NUCLEOTIDE SEQUENCE [LARGE SCALE GENOMIC DNA]</scope>
    <source>
        <strain evidence="3">CCUG 49018</strain>
    </source>
</reference>
<dbReference type="Proteomes" id="UP001597182">
    <property type="component" value="Unassembled WGS sequence"/>
</dbReference>
<comment type="caution">
    <text evidence="2">The sequence shown here is derived from an EMBL/GenBank/DDBJ whole genome shotgun (WGS) entry which is preliminary data.</text>
</comment>
<dbReference type="GO" id="GO:0003677">
    <property type="term" value="F:DNA binding"/>
    <property type="evidence" value="ECO:0007669"/>
    <property type="project" value="UniProtKB-KW"/>
</dbReference>
<protein>
    <submittedName>
        <fullName evidence="2">LytTR family transcriptional regulator DNA-binding domain-containing protein</fullName>
    </submittedName>
</protein>
<name>A0ABW3VVG8_9PSEU</name>
<dbReference type="EMBL" id="JBHTMB010000387">
    <property type="protein sequence ID" value="MFD1238271.1"/>
    <property type="molecule type" value="Genomic_DNA"/>
</dbReference>
<dbReference type="Pfam" id="PF04397">
    <property type="entry name" value="LytTR"/>
    <property type="match status" value="1"/>
</dbReference>
<feature type="domain" description="HTH LytTR-type" evidence="1">
    <location>
        <begin position="1"/>
        <end position="73"/>
    </location>
</feature>
<gene>
    <name evidence="2" type="ORF">ACFQ34_33770</name>
</gene>
<evidence type="ECO:0000313" key="3">
    <source>
        <dbReference type="Proteomes" id="UP001597182"/>
    </source>
</evidence>
<keyword evidence="3" id="KW-1185">Reference proteome</keyword>
<accession>A0ABW3VVG8</accession>
<dbReference type="InterPro" id="IPR007492">
    <property type="entry name" value="LytTR_DNA-bd_dom"/>
</dbReference>
<organism evidence="2 3">
    <name type="scientific">Pseudonocardia benzenivorans</name>
    <dbReference type="NCBI Taxonomy" id="228005"/>
    <lineage>
        <taxon>Bacteria</taxon>
        <taxon>Bacillati</taxon>
        <taxon>Actinomycetota</taxon>
        <taxon>Actinomycetes</taxon>
        <taxon>Pseudonocardiales</taxon>
        <taxon>Pseudonocardiaceae</taxon>
        <taxon>Pseudonocardia</taxon>
    </lineage>
</organism>
<keyword evidence="2" id="KW-0238">DNA-binding</keyword>
<dbReference type="PROSITE" id="PS50930">
    <property type="entry name" value="HTH_LYTTR"/>
    <property type="match status" value="1"/>
</dbReference>
<dbReference type="RefSeq" id="WP_379653467.1">
    <property type="nucleotide sequence ID" value="NZ_JBHTMB010000387.1"/>
</dbReference>
<proteinExistence type="predicted"/>
<dbReference type="Gene3D" id="2.40.50.1020">
    <property type="entry name" value="LytTr DNA-binding domain"/>
    <property type="match status" value="1"/>
</dbReference>